<evidence type="ECO:0000313" key="8">
    <source>
        <dbReference type="EMBL" id="KAK1923517.1"/>
    </source>
</evidence>
<gene>
    <name evidence="8" type="ORF">DB88DRAFT_491490</name>
</gene>
<comment type="caution">
    <text evidence="8">The sequence shown here is derived from an EMBL/GenBank/DDBJ whole genome shotgun (WGS) entry which is preliminary data.</text>
</comment>
<protein>
    <submittedName>
        <fullName evidence="8">Aquaporin-like protein</fullName>
    </submittedName>
</protein>
<dbReference type="EMBL" id="JAODAN010000006">
    <property type="protein sequence ID" value="KAK1923517.1"/>
    <property type="molecule type" value="Genomic_DNA"/>
</dbReference>
<evidence type="ECO:0000256" key="6">
    <source>
        <dbReference type="RuleBase" id="RU000477"/>
    </source>
</evidence>
<feature type="transmembrane region" description="Helical" evidence="7">
    <location>
        <begin position="82"/>
        <end position="100"/>
    </location>
</feature>
<keyword evidence="3 6" id="KW-0812">Transmembrane</keyword>
<dbReference type="InterPro" id="IPR023271">
    <property type="entry name" value="Aquaporin-like"/>
</dbReference>
<dbReference type="SUPFAM" id="SSF81338">
    <property type="entry name" value="Aquaporin-like"/>
    <property type="match status" value="1"/>
</dbReference>
<feature type="transmembrane region" description="Helical" evidence="7">
    <location>
        <begin position="130"/>
        <end position="151"/>
    </location>
</feature>
<reference evidence="8" key="1">
    <citation type="submission" date="2023-02" db="EMBL/GenBank/DDBJ databases">
        <title>Identification and recombinant expression of a fungal hydrolase from Papiliotrema laurentii that hydrolyzes apple cutin and clears colloidal polyester polyurethane.</title>
        <authorList>
            <consortium name="DOE Joint Genome Institute"/>
            <person name="Roman V.A."/>
            <person name="Bojanowski C."/>
            <person name="Crable B.R."/>
            <person name="Wagner D.N."/>
            <person name="Hung C.S."/>
            <person name="Nadeau L.J."/>
            <person name="Schratz L."/>
            <person name="Haridas S."/>
            <person name="Pangilinan J."/>
            <person name="Lipzen A."/>
            <person name="Na H."/>
            <person name="Yan M."/>
            <person name="Ng V."/>
            <person name="Grigoriev I.V."/>
            <person name="Spatafora J.W."/>
            <person name="Barlow D."/>
            <person name="Biffinger J."/>
            <person name="Kelley-Loughnane N."/>
            <person name="Varaljay V.A."/>
            <person name="Crookes-Goodson W.J."/>
        </authorList>
    </citation>
    <scope>NUCLEOTIDE SEQUENCE</scope>
    <source>
        <strain evidence="8">5307AH</strain>
    </source>
</reference>
<comment type="subcellular location">
    <subcellularLocation>
        <location evidence="1">Membrane</location>
        <topology evidence="1">Multi-pass membrane protein</topology>
    </subcellularLocation>
</comment>
<evidence type="ECO:0000256" key="1">
    <source>
        <dbReference type="ARBA" id="ARBA00004141"/>
    </source>
</evidence>
<evidence type="ECO:0000256" key="3">
    <source>
        <dbReference type="ARBA" id="ARBA00022692"/>
    </source>
</evidence>
<dbReference type="GO" id="GO:0015250">
    <property type="term" value="F:water channel activity"/>
    <property type="evidence" value="ECO:0007669"/>
    <property type="project" value="TreeGrafter"/>
</dbReference>
<dbReference type="InterPro" id="IPR034294">
    <property type="entry name" value="Aquaporin_transptr"/>
</dbReference>
<sequence length="268" mass="29006">MKRPTIGKREGSILDKAAFRLPTFTTKGILSTLDTDLIAAGGEFIGTVMFLLAGLGARQSVTNALDEYQQDMSKPQDPGAKIIANFYVSAAFGFSLYATATIFYRFTGSIFNPSVALALFMVGVLKPLRFLLVCTAQMLGGIVANALLMALTPGTLEVNLELGSGVNRTQGVFFEMFTTAILCLSVLMLGAEKHLLTPHAPLAFAFTLMSMMMLSIGYTGTGMNVARAFGSACFNGFQTYHWIYWVGPTLGAMLSSGLYFLLKAVRYW</sequence>
<feature type="transmembrane region" description="Helical" evidence="7">
    <location>
        <begin position="202"/>
        <end position="222"/>
    </location>
</feature>
<dbReference type="Proteomes" id="UP001182556">
    <property type="component" value="Unassembled WGS sequence"/>
</dbReference>
<proteinExistence type="inferred from homology"/>
<evidence type="ECO:0000256" key="7">
    <source>
        <dbReference type="SAM" id="Phobius"/>
    </source>
</evidence>
<accession>A0AAD9FQK5</accession>
<evidence type="ECO:0000313" key="9">
    <source>
        <dbReference type="Proteomes" id="UP001182556"/>
    </source>
</evidence>
<dbReference type="InterPro" id="IPR000425">
    <property type="entry name" value="MIP"/>
</dbReference>
<keyword evidence="6" id="KW-0813">Transport</keyword>
<name>A0AAD9FQK5_PAPLA</name>
<organism evidence="8 9">
    <name type="scientific">Papiliotrema laurentii</name>
    <name type="common">Cryptococcus laurentii</name>
    <dbReference type="NCBI Taxonomy" id="5418"/>
    <lineage>
        <taxon>Eukaryota</taxon>
        <taxon>Fungi</taxon>
        <taxon>Dikarya</taxon>
        <taxon>Basidiomycota</taxon>
        <taxon>Agaricomycotina</taxon>
        <taxon>Tremellomycetes</taxon>
        <taxon>Tremellales</taxon>
        <taxon>Rhynchogastremaceae</taxon>
        <taxon>Papiliotrema</taxon>
    </lineage>
</organism>
<keyword evidence="4 7" id="KW-1133">Transmembrane helix</keyword>
<comment type="similarity">
    <text evidence="2 6">Belongs to the MIP/aquaporin (TC 1.A.8) family.</text>
</comment>
<evidence type="ECO:0000256" key="5">
    <source>
        <dbReference type="ARBA" id="ARBA00023136"/>
    </source>
</evidence>
<dbReference type="Gene3D" id="1.20.1080.10">
    <property type="entry name" value="Glycerol uptake facilitator protein"/>
    <property type="match status" value="1"/>
</dbReference>
<evidence type="ECO:0000256" key="2">
    <source>
        <dbReference type="ARBA" id="ARBA00006175"/>
    </source>
</evidence>
<feature type="transmembrane region" description="Helical" evidence="7">
    <location>
        <begin position="171"/>
        <end position="190"/>
    </location>
</feature>
<dbReference type="Pfam" id="PF00230">
    <property type="entry name" value="MIP"/>
    <property type="match status" value="1"/>
</dbReference>
<dbReference type="PANTHER" id="PTHR19139">
    <property type="entry name" value="AQUAPORIN TRANSPORTER"/>
    <property type="match status" value="1"/>
</dbReference>
<dbReference type="PANTHER" id="PTHR19139:SF199">
    <property type="entry name" value="MIP17260P"/>
    <property type="match status" value="1"/>
</dbReference>
<evidence type="ECO:0000256" key="4">
    <source>
        <dbReference type="ARBA" id="ARBA00022989"/>
    </source>
</evidence>
<keyword evidence="5 7" id="KW-0472">Membrane</keyword>
<keyword evidence="9" id="KW-1185">Reference proteome</keyword>
<dbReference type="GO" id="GO:0005886">
    <property type="term" value="C:plasma membrane"/>
    <property type="evidence" value="ECO:0007669"/>
    <property type="project" value="TreeGrafter"/>
</dbReference>
<dbReference type="AlphaFoldDB" id="A0AAD9FQK5"/>
<dbReference type="PRINTS" id="PR00783">
    <property type="entry name" value="MINTRINSICP"/>
</dbReference>
<feature type="transmembrane region" description="Helical" evidence="7">
    <location>
        <begin position="106"/>
        <end position="125"/>
    </location>
</feature>
<feature type="transmembrane region" description="Helical" evidence="7">
    <location>
        <begin position="242"/>
        <end position="262"/>
    </location>
</feature>